<dbReference type="PANTHER" id="PTHR32347">
    <property type="entry name" value="EFFLUX SYSTEM COMPONENT YKNX-RELATED"/>
    <property type="match status" value="1"/>
</dbReference>
<evidence type="ECO:0000256" key="1">
    <source>
        <dbReference type="ARBA" id="ARBA00004196"/>
    </source>
</evidence>
<comment type="caution">
    <text evidence="5">The sequence shown here is derived from an EMBL/GenBank/DDBJ whole genome shotgun (WGS) entry which is preliminary data.</text>
</comment>
<protein>
    <submittedName>
        <fullName evidence="5">Transporter</fullName>
    </submittedName>
</protein>
<accession>A0AAW9JUR0</accession>
<dbReference type="Gene3D" id="2.40.30.170">
    <property type="match status" value="1"/>
</dbReference>
<reference evidence="5" key="1">
    <citation type="submission" date="2023-08" db="EMBL/GenBank/DDBJ databases">
        <title>Genomic characterization of piscicolin 126 produced by Carnobacterium maltaromaticum CM22 strain isolated from salmon (Salmo salar).</title>
        <authorList>
            <person name="Gonzalez-Gragera E."/>
            <person name="Garcia-Lopez J.D."/>
            <person name="Teso-Perez C."/>
            <person name="Gimenez-Hernandez I."/>
            <person name="Peralta-Sanchez J.M."/>
            <person name="Valdivia E."/>
            <person name="Montalban-Lopez M."/>
            <person name="Martin-Platero A.M."/>
            <person name="Banos A."/>
            <person name="Martinez-Bueno M."/>
        </authorList>
    </citation>
    <scope>NUCLEOTIDE SEQUENCE</scope>
    <source>
        <strain evidence="5">CM22</strain>
    </source>
</reference>
<feature type="domain" description="Multidrug resistance protein MdtA-like C-terminal permuted SH3" evidence="4">
    <location>
        <begin position="313"/>
        <end position="368"/>
    </location>
</feature>
<gene>
    <name evidence="5" type="ORF">RAK27_06605</name>
</gene>
<evidence type="ECO:0000256" key="2">
    <source>
        <dbReference type="ARBA" id="ARBA00023054"/>
    </source>
</evidence>
<dbReference type="InterPro" id="IPR058627">
    <property type="entry name" value="MdtA-like_C"/>
</dbReference>
<feature type="compositionally biased region" description="Polar residues" evidence="3">
    <location>
        <begin position="386"/>
        <end position="398"/>
    </location>
</feature>
<evidence type="ECO:0000313" key="5">
    <source>
        <dbReference type="EMBL" id="MDZ5758329.1"/>
    </source>
</evidence>
<organism evidence="5 6">
    <name type="scientific">Carnobacterium maltaromaticum</name>
    <name type="common">Carnobacterium piscicola</name>
    <dbReference type="NCBI Taxonomy" id="2751"/>
    <lineage>
        <taxon>Bacteria</taxon>
        <taxon>Bacillati</taxon>
        <taxon>Bacillota</taxon>
        <taxon>Bacilli</taxon>
        <taxon>Lactobacillales</taxon>
        <taxon>Carnobacteriaceae</taxon>
        <taxon>Carnobacterium</taxon>
    </lineage>
</organism>
<keyword evidence="2" id="KW-0175">Coiled coil</keyword>
<dbReference type="RefSeq" id="WP_010054200.1">
    <property type="nucleotide sequence ID" value="NZ_CAJGUS010000053.1"/>
</dbReference>
<feature type="compositionally biased region" description="Low complexity" evidence="3">
    <location>
        <begin position="135"/>
        <end position="149"/>
    </location>
</feature>
<sequence length="398" mass="42635">MKKKWIVGIVIVVVAVIAIVVAINMSKPKQPVKSQSKDDGIDYFVVPDVDQVYINGAVTPDQTESFTKKEANDSEPDIKVNNGDVVDAGTVLFTYEDKLVTKEMEEGNRGINKGYTQRANAIAKRDRDLANVKAETMTDPETGETTTSDTTKEKNNISSQAQDTIDSIDQEIQALNEQVVAAAEKQYITTTAKFRGRVSIPEVKDASAPILRLTSEGFYVAGKVNEKDLSKIKLDQKADIKVVSNGNTVTGKISFIDDNPPDVASNNDASADASGGAAAGMSSYLVKLSLDSLEGIKNGYHVQATINLGDELIKIPTAAIRKDGAVNYVLVNDFGSVIRRELVLGEEDGKETTIQSGLESADKVIVSSKKEIKEGDILEGGEESVDSSNSGGPVVTAN</sequence>
<dbReference type="Pfam" id="PF25967">
    <property type="entry name" value="RND-MFP_C"/>
    <property type="match status" value="1"/>
</dbReference>
<comment type="subcellular location">
    <subcellularLocation>
        <location evidence="1">Cell envelope</location>
    </subcellularLocation>
</comment>
<dbReference type="InterPro" id="IPR050465">
    <property type="entry name" value="UPF0194_transport"/>
</dbReference>
<dbReference type="EMBL" id="JAVBVO010000003">
    <property type="protein sequence ID" value="MDZ5758329.1"/>
    <property type="molecule type" value="Genomic_DNA"/>
</dbReference>
<evidence type="ECO:0000313" key="6">
    <source>
        <dbReference type="Proteomes" id="UP001290462"/>
    </source>
</evidence>
<dbReference type="PANTHER" id="PTHR32347:SF14">
    <property type="entry name" value="EFFLUX SYSTEM COMPONENT YKNX-RELATED"/>
    <property type="match status" value="1"/>
</dbReference>
<evidence type="ECO:0000259" key="4">
    <source>
        <dbReference type="Pfam" id="PF25967"/>
    </source>
</evidence>
<feature type="region of interest" description="Disordered" evidence="3">
    <location>
        <begin position="376"/>
        <end position="398"/>
    </location>
</feature>
<dbReference type="GeneID" id="83605628"/>
<evidence type="ECO:0000256" key="3">
    <source>
        <dbReference type="SAM" id="MobiDB-lite"/>
    </source>
</evidence>
<dbReference type="AlphaFoldDB" id="A0AAW9JUR0"/>
<dbReference type="GO" id="GO:0030313">
    <property type="term" value="C:cell envelope"/>
    <property type="evidence" value="ECO:0007669"/>
    <property type="project" value="UniProtKB-SubCell"/>
</dbReference>
<proteinExistence type="predicted"/>
<feature type="region of interest" description="Disordered" evidence="3">
    <location>
        <begin position="134"/>
        <end position="161"/>
    </location>
</feature>
<dbReference type="Proteomes" id="UP001290462">
    <property type="component" value="Unassembled WGS sequence"/>
</dbReference>
<name>A0AAW9JUR0_CARML</name>
<dbReference type="Gene3D" id="2.40.420.20">
    <property type="match status" value="1"/>
</dbReference>